<feature type="chain" id="PRO_5046774823" evidence="7">
    <location>
        <begin position="26"/>
        <end position="126"/>
    </location>
</feature>
<dbReference type="RefSeq" id="WP_053585212.1">
    <property type="nucleotide sequence ID" value="NZ_LGRV01000007.1"/>
</dbReference>
<keyword evidence="9" id="KW-1185">Reference proteome</keyword>
<evidence type="ECO:0000256" key="1">
    <source>
        <dbReference type="ARBA" id="ARBA00004141"/>
    </source>
</evidence>
<reference evidence="9" key="1">
    <citation type="submission" date="2015-07" db="EMBL/GenBank/DDBJ databases">
        <title>Fjat-14205 dsm 2895.</title>
        <authorList>
            <person name="Liu B."/>
            <person name="Wang J."/>
            <person name="Zhu Y."/>
            <person name="Liu G."/>
            <person name="Chen Q."/>
            <person name="Chen Z."/>
            <person name="Lan J."/>
            <person name="Che J."/>
            <person name="Ge C."/>
            <person name="Shi H."/>
            <person name="Pan Z."/>
            <person name="Liu X."/>
        </authorList>
    </citation>
    <scope>NUCLEOTIDE SEQUENCE [LARGE SCALE GENOMIC DNA]</scope>
    <source>
        <strain evidence="9">DSM 25560</strain>
    </source>
</reference>
<dbReference type="Pfam" id="PF04241">
    <property type="entry name" value="DUF423"/>
    <property type="match status" value="1"/>
</dbReference>
<evidence type="ECO:0000256" key="3">
    <source>
        <dbReference type="ARBA" id="ARBA00022692"/>
    </source>
</evidence>
<organism evidence="8 9">
    <name type="scientific">Lysinibacillus contaminans</name>
    <dbReference type="NCBI Taxonomy" id="1293441"/>
    <lineage>
        <taxon>Bacteria</taxon>
        <taxon>Bacillati</taxon>
        <taxon>Bacillota</taxon>
        <taxon>Bacilli</taxon>
        <taxon>Bacillales</taxon>
        <taxon>Bacillaceae</taxon>
        <taxon>Lysinibacillus</taxon>
    </lineage>
</organism>
<protein>
    <submittedName>
        <fullName evidence="8">Membrane protein</fullName>
    </submittedName>
</protein>
<comment type="similarity">
    <text evidence="2">Belongs to the UPF0382 family.</text>
</comment>
<keyword evidence="3 6" id="KW-0812">Transmembrane</keyword>
<comment type="subcellular location">
    <subcellularLocation>
        <location evidence="1">Membrane</location>
        <topology evidence="1">Multi-pass membrane protein</topology>
    </subcellularLocation>
</comment>
<accession>A0ABR5JWJ2</accession>
<dbReference type="PANTHER" id="PTHR43461">
    <property type="entry name" value="TRANSMEMBRANE PROTEIN 256"/>
    <property type="match status" value="1"/>
</dbReference>
<proteinExistence type="inferred from homology"/>
<gene>
    <name evidence="8" type="ORF">AEA09_17385</name>
</gene>
<dbReference type="PANTHER" id="PTHR43461:SF1">
    <property type="entry name" value="TRANSMEMBRANE PROTEIN 256"/>
    <property type="match status" value="1"/>
</dbReference>
<evidence type="ECO:0000256" key="6">
    <source>
        <dbReference type="SAM" id="Phobius"/>
    </source>
</evidence>
<keyword evidence="7" id="KW-0732">Signal</keyword>
<keyword evidence="4 6" id="KW-1133">Transmembrane helix</keyword>
<comment type="caution">
    <text evidence="8">The sequence shown here is derived from an EMBL/GenBank/DDBJ whole genome shotgun (WGS) entry which is preliminary data.</text>
</comment>
<evidence type="ECO:0000313" key="8">
    <source>
        <dbReference type="EMBL" id="KOS66516.1"/>
    </source>
</evidence>
<evidence type="ECO:0000256" key="4">
    <source>
        <dbReference type="ARBA" id="ARBA00022989"/>
    </source>
</evidence>
<feature type="transmembrane region" description="Helical" evidence="6">
    <location>
        <begin position="72"/>
        <end position="92"/>
    </location>
</feature>
<evidence type="ECO:0000313" key="9">
    <source>
        <dbReference type="Proteomes" id="UP000050668"/>
    </source>
</evidence>
<feature type="signal peptide" evidence="7">
    <location>
        <begin position="1"/>
        <end position="25"/>
    </location>
</feature>
<evidence type="ECO:0000256" key="5">
    <source>
        <dbReference type="ARBA" id="ARBA00023136"/>
    </source>
</evidence>
<name>A0ABR5JWJ2_9BACI</name>
<dbReference type="EMBL" id="LGRV01000007">
    <property type="protein sequence ID" value="KOS66516.1"/>
    <property type="molecule type" value="Genomic_DNA"/>
</dbReference>
<feature type="transmembrane region" description="Helical" evidence="6">
    <location>
        <begin position="98"/>
        <end position="122"/>
    </location>
</feature>
<dbReference type="Proteomes" id="UP000050668">
    <property type="component" value="Unassembled WGS sequence"/>
</dbReference>
<sequence>MKRFIVTGALHGFLAVALGAFGAHALDGILDAYGQDIWNKAVQYQMFHATGLLVIGLLMSSKILGEVKQLNVAGIVFNLGIVFFSGSLYVLALSGIKVLGAITPIGGVLFLTGWVCIILAAMKHAR</sequence>
<keyword evidence="5 6" id="KW-0472">Membrane</keyword>
<feature type="transmembrane region" description="Helical" evidence="6">
    <location>
        <begin position="41"/>
        <end position="60"/>
    </location>
</feature>
<dbReference type="InterPro" id="IPR006696">
    <property type="entry name" value="DUF423"/>
</dbReference>
<evidence type="ECO:0000256" key="2">
    <source>
        <dbReference type="ARBA" id="ARBA00009694"/>
    </source>
</evidence>
<evidence type="ECO:0000256" key="7">
    <source>
        <dbReference type="SAM" id="SignalP"/>
    </source>
</evidence>